<reference evidence="2 3" key="2">
    <citation type="journal article" date="2021" name="Int. J. Syst. Evol. Microbiol.">
        <title>Roseibium litorale sp. nov., isolated from a tidal flat sediment and proposal for the reclassification of Labrenzia polysiphoniae as Roseibium polysiphoniae comb. nov.</title>
        <authorList>
            <person name="Liu Y."/>
            <person name="Pei T."/>
            <person name="Du J."/>
            <person name="Chao M."/>
            <person name="Deng M.R."/>
            <person name="Zhu H."/>
        </authorList>
    </citation>
    <scope>NUCLEOTIDE SEQUENCE [LARGE SCALE GENOMIC DNA]</scope>
    <source>
        <strain evidence="2 3">4C16A</strain>
    </source>
</reference>
<dbReference type="Pfam" id="PF06074">
    <property type="entry name" value="Portal_Mu"/>
    <property type="match status" value="1"/>
</dbReference>
<reference evidence="3" key="1">
    <citation type="submission" date="2020-09" db="EMBL/GenBank/DDBJ databases">
        <title>The genome sequence of strain Labrenzia suaedae 4C16A.</title>
        <authorList>
            <person name="Liu Y."/>
        </authorList>
    </citation>
    <scope>NUCLEOTIDE SEQUENCE [LARGE SCALE GENOMIC DNA]</scope>
    <source>
        <strain evidence="3">4C16A</strain>
    </source>
</reference>
<dbReference type="InterPro" id="IPR009279">
    <property type="entry name" value="Portal_Mu"/>
</dbReference>
<name>A0ABR9CH24_9HYPH</name>
<proteinExistence type="predicted"/>
<organism evidence="2 3">
    <name type="scientific">Roseibium litorale</name>
    <dbReference type="NCBI Taxonomy" id="2803841"/>
    <lineage>
        <taxon>Bacteria</taxon>
        <taxon>Pseudomonadati</taxon>
        <taxon>Pseudomonadota</taxon>
        <taxon>Alphaproteobacteria</taxon>
        <taxon>Hyphomicrobiales</taxon>
        <taxon>Stappiaceae</taxon>
        <taxon>Roseibium</taxon>
    </lineage>
</organism>
<dbReference type="EMBL" id="JACYXI010000001">
    <property type="protein sequence ID" value="MBD8890160.1"/>
    <property type="molecule type" value="Genomic_DNA"/>
</dbReference>
<comment type="caution">
    <text evidence="2">The sequence shown here is derived from an EMBL/GenBank/DDBJ whole genome shotgun (WGS) entry which is preliminary data.</text>
</comment>
<evidence type="ECO:0000313" key="2">
    <source>
        <dbReference type="EMBL" id="MBD8890160.1"/>
    </source>
</evidence>
<evidence type="ECO:0000256" key="1">
    <source>
        <dbReference type="SAM" id="MobiDB-lite"/>
    </source>
</evidence>
<evidence type="ECO:0000313" key="3">
    <source>
        <dbReference type="Proteomes" id="UP000632063"/>
    </source>
</evidence>
<accession>A0ABR9CH24</accession>
<feature type="region of interest" description="Disordered" evidence="1">
    <location>
        <begin position="411"/>
        <end position="454"/>
    </location>
</feature>
<keyword evidence="3" id="KW-1185">Reference proteome</keyword>
<protein>
    <submittedName>
        <fullName evidence="2">DUF935 domain-containing protein</fullName>
    </submittedName>
</protein>
<sequence>MMALLDQYGRPVSVPALKAEQGGARVFETRGRNTMHPAAGLTPPGLAAILRESVDGDPERYLALAEDMEERNEHYASVLSTRKRQVSNLQITVEAVSEKAEDVGDADLVREVIERDAFQDELFDVLDAVGKGFSATEILWDTSEGQWRPQRFKWQDPRWFRFDDKDGETLLLRGPDGDEPLKPYGWITHFPKIKSGLPIRGGLARAAAWSFCFKAFTIQDWAIFAEAYGQPVRVGKYGQGASEDDKATLMRAVRSIGTDFAAVMPDSMVVELIQAQLSGSHDLYERRADWLDRQVSKLVLGQTETTDATKGGYATASVHNEVRGDIEDADARQLAATLNRDLTRPLIELNRGKRSKFPRIKIGRVEEEDTDKLVDNVVKLVPLGLKVGMATMRDKLGLPDPDEGEEVLAAQKPEAAPQADPEPTATGKEQHREPVPPAKAQAFRSSPSAAEPDGIDRAIDTLLDDGWRPLVEPVIDGLEDELAGAANLDEARAIMERRLDSLGVTKLADMLARASFAARISGEADEGLH</sequence>
<gene>
    <name evidence="2" type="ORF">IG616_01250</name>
</gene>
<dbReference type="Proteomes" id="UP000632063">
    <property type="component" value="Unassembled WGS sequence"/>
</dbReference>